<proteinExistence type="inferred from homology"/>
<dbReference type="NCBIfam" id="NF005004">
    <property type="entry name" value="PRK06394.1"/>
    <property type="match status" value="1"/>
</dbReference>
<keyword evidence="7" id="KW-1185">Reference proteome</keyword>
<dbReference type="GO" id="GO:0017148">
    <property type="term" value="P:negative regulation of translation"/>
    <property type="evidence" value="ECO:0007669"/>
    <property type="project" value="TreeGrafter"/>
</dbReference>
<dbReference type="InterPro" id="IPR036899">
    <property type="entry name" value="Ribosomal_uL13_sf"/>
</dbReference>
<dbReference type="RefSeq" id="WP_221289249.1">
    <property type="nucleotide sequence ID" value="NZ_AP024597.1"/>
</dbReference>
<dbReference type="InterPro" id="IPR023563">
    <property type="entry name" value="Ribosomal_uL13_CS"/>
</dbReference>
<evidence type="ECO:0000256" key="1">
    <source>
        <dbReference type="ARBA" id="ARBA00006227"/>
    </source>
</evidence>
<dbReference type="Proteomes" id="UP000825123">
    <property type="component" value="Chromosome"/>
</dbReference>
<name>A0A8D5ZDM8_9CREN</name>
<dbReference type="KEGG" id="csty:KN1_04900"/>
<comment type="similarity">
    <text evidence="1 4 5">Belongs to the universal ribosomal protein uL13 family.</text>
</comment>
<dbReference type="GO" id="GO:0022625">
    <property type="term" value="C:cytosolic large ribosomal subunit"/>
    <property type="evidence" value="ECO:0007669"/>
    <property type="project" value="UniProtKB-UniRule"/>
</dbReference>
<protein>
    <recommendedName>
        <fullName evidence="4">Large ribosomal subunit protein uL13</fullName>
    </recommendedName>
</protein>
<evidence type="ECO:0000313" key="6">
    <source>
        <dbReference type="EMBL" id="BCU69193.1"/>
    </source>
</evidence>
<dbReference type="GO" id="GO:0006412">
    <property type="term" value="P:translation"/>
    <property type="evidence" value="ECO:0007669"/>
    <property type="project" value="UniProtKB-UniRule"/>
</dbReference>
<dbReference type="SUPFAM" id="SSF52161">
    <property type="entry name" value="Ribosomal protein L13"/>
    <property type="match status" value="1"/>
</dbReference>
<evidence type="ECO:0000256" key="4">
    <source>
        <dbReference type="HAMAP-Rule" id="MF_01366"/>
    </source>
</evidence>
<dbReference type="InterPro" id="IPR005822">
    <property type="entry name" value="Ribosomal_uL13"/>
</dbReference>
<dbReference type="GeneID" id="66162240"/>
<dbReference type="Pfam" id="PF00572">
    <property type="entry name" value="Ribosomal_L13"/>
    <property type="match status" value="1"/>
</dbReference>
<dbReference type="GO" id="GO:0003729">
    <property type="term" value="F:mRNA binding"/>
    <property type="evidence" value="ECO:0007669"/>
    <property type="project" value="TreeGrafter"/>
</dbReference>
<keyword evidence="2 4" id="KW-0689">Ribosomal protein</keyword>
<evidence type="ECO:0000256" key="5">
    <source>
        <dbReference type="RuleBase" id="RU003877"/>
    </source>
</evidence>
<keyword evidence="3 4" id="KW-0687">Ribonucleoprotein</keyword>
<dbReference type="HAMAP" id="MF_01366">
    <property type="entry name" value="Ribosomal_uL13"/>
    <property type="match status" value="1"/>
</dbReference>
<dbReference type="NCBIfam" id="TIGR01077">
    <property type="entry name" value="L13_A_E"/>
    <property type="match status" value="1"/>
</dbReference>
<dbReference type="AlphaFoldDB" id="A0A8D5ZDM8"/>
<evidence type="ECO:0000256" key="3">
    <source>
        <dbReference type="ARBA" id="ARBA00023274"/>
    </source>
</evidence>
<dbReference type="PANTHER" id="PTHR11545:SF3">
    <property type="entry name" value="LARGE RIBOSOMAL SUBUNIT PROTEIN UL13"/>
    <property type="match status" value="1"/>
</dbReference>
<dbReference type="CDD" id="cd00392">
    <property type="entry name" value="Ribosomal_L13"/>
    <property type="match status" value="1"/>
</dbReference>
<dbReference type="PROSITE" id="PS00783">
    <property type="entry name" value="RIBOSOMAL_L13"/>
    <property type="match status" value="1"/>
</dbReference>
<dbReference type="PIRSF" id="PIRSF002181">
    <property type="entry name" value="Ribosomal_L13"/>
    <property type="match status" value="1"/>
</dbReference>
<dbReference type="InterPro" id="IPR005823">
    <property type="entry name" value="Ribosomal_uL13_bac-type"/>
</dbReference>
<sequence>MSNQGQSSQTKATEVVVVNAENQILGRMSTHLVKLLKEGKKVVVVNAEKAIISGPRARVIQGYTLLFTVRSMQNPAKNGIRRPRNPINIVKRTVRGMLPKNRLGKQYYKNLIVYIGIPKEYEGKEMVRFDDADVSRLKGKYITVAELSKAIGGYVNG</sequence>
<evidence type="ECO:0000256" key="2">
    <source>
        <dbReference type="ARBA" id="ARBA00022980"/>
    </source>
</evidence>
<reference evidence="6 7" key="1">
    <citation type="submission" date="2021-04" db="EMBL/GenBank/DDBJ databases">
        <title>Complete genome sequence of Stygiolobus sp. KN-1.</title>
        <authorList>
            <person name="Nakamura K."/>
            <person name="Sakai H."/>
            <person name="Kurosawa N."/>
        </authorList>
    </citation>
    <scope>NUCLEOTIDE SEQUENCE [LARGE SCALE GENOMIC DNA]</scope>
    <source>
        <strain evidence="6 7">KN-1</strain>
    </source>
</reference>
<dbReference type="GO" id="GO:0003735">
    <property type="term" value="F:structural constituent of ribosome"/>
    <property type="evidence" value="ECO:0007669"/>
    <property type="project" value="UniProtKB-UniRule"/>
</dbReference>
<dbReference type="Gene3D" id="3.90.1180.10">
    <property type="entry name" value="Ribosomal protein L13"/>
    <property type="match status" value="1"/>
</dbReference>
<dbReference type="PANTHER" id="PTHR11545">
    <property type="entry name" value="RIBOSOMAL PROTEIN L13"/>
    <property type="match status" value="1"/>
</dbReference>
<dbReference type="EMBL" id="AP024597">
    <property type="protein sequence ID" value="BCU69193.1"/>
    <property type="molecule type" value="Genomic_DNA"/>
</dbReference>
<accession>A0A8D5ZDM8</accession>
<comment type="subunit">
    <text evidence="4">Part of the 50S ribosomal subunit.</text>
</comment>
<comment type="function">
    <text evidence="4">This protein is one of the early assembly proteins of the 50S ribosomal subunit, although it is not seen to bind rRNA by itself. It is important during the early stages of 50S assembly.</text>
</comment>
<gene>
    <name evidence="4" type="primary">rpl13</name>
    <name evidence="6" type="ORF">KN1_04900</name>
</gene>
<evidence type="ECO:0000313" key="7">
    <source>
        <dbReference type="Proteomes" id="UP000825123"/>
    </source>
</evidence>
<organism evidence="6 7">
    <name type="scientific">Stygiolobus caldivivus</name>
    <dbReference type="NCBI Taxonomy" id="2824673"/>
    <lineage>
        <taxon>Archaea</taxon>
        <taxon>Thermoproteota</taxon>
        <taxon>Thermoprotei</taxon>
        <taxon>Sulfolobales</taxon>
        <taxon>Sulfolobaceae</taxon>
        <taxon>Stygiolobus</taxon>
    </lineage>
</organism>
<dbReference type="InterPro" id="IPR005755">
    <property type="entry name" value="Ribosomal_uL13_euk/arc"/>
</dbReference>